<dbReference type="CDD" id="cd18873">
    <property type="entry name" value="NUDIX_NadM_like"/>
    <property type="match status" value="1"/>
</dbReference>
<dbReference type="InterPro" id="IPR054105">
    <property type="entry name" value="WHD_NrtR"/>
</dbReference>
<dbReference type="InterPro" id="IPR000086">
    <property type="entry name" value="NUDIX_hydrolase_dom"/>
</dbReference>
<dbReference type="PRINTS" id="PR00502">
    <property type="entry name" value="NUDIXFAMILY"/>
</dbReference>
<dbReference type="AlphaFoldDB" id="A0A381VQW0"/>
<proteinExistence type="predicted"/>
<dbReference type="SUPFAM" id="SSF46785">
    <property type="entry name" value="Winged helix' DNA-binding domain"/>
    <property type="match status" value="1"/>
</dbReference>
<dbReference type="PANTHER" id="PTHR43736:SF4">
    <property type="entry name" value="SLR1690 PROTEIN"/>
    <property type="match status" value="1"/>
</dbReference>
<protein>
    <recommendedName>
        <fullName evidence="3">Nudix hydrolase domain-containing protein</fullName>
    </recommendedName>
</protein>
<dbReference type="SUPFAM" id="SSF55811">
    <property type="entry name" value="Nudix"/>
    <property type="match status" value="1"/>
</dbReference>
<dbReference type="Gene3D" id="3.90.79.10">
    <property type="entry name" value="Nucleoside Triphosphate Pyrophosphohydrolase"/>
    <property type="match status" value="1"/>
</dbReference>
<feature type="domain" description="Nudix hydrolase" evidence="3">
    <location>
        <begin position="18"/>
        <end position="159"/>
    </location>
</feature>
<dbReference type="PANTHER" id="PTHR43736">
    <property type="entry name" value="ADP-RIBOSE PYROPHOSPHATASE"/>
    <property type="match status" value="1"/>
</dbReference>
<dbReference type="PROSITE" id="PS00893">
    <property type="entry name" value="NUDIX_BOX"/>
    <property type="match status" value="1"/>
</dbReference>
<dbReference type="InterPro" id="IPR015797">
    <property type="entry name" value="NUDIX_hydrolase-like_dom_sf"/>
</dbReference>
<dbReference type="InterPro" id="IPR036390">
    <property type="entry name" value="WH_DNA-bd_sf"/>
</dbReference>
<dbReference type="EMBL" id="UINC01009520">
    <property type="protein sequence ID" value="SVA42682.1"/>
    <property type="molecule type" value="Genomic_DNA"/>
</dbReference>
<dbReference type="InterPro" id="IPR020476">
    <property type="entry name" value="Nudix_hydrolase"/>
</dbReference>
<evidence type="ECO:0000256" key="2">
    <source>
        <dbReference type="SAM" id="MobiDB-lite"/>
    </source>
</evidence>
<evidence type="ECO:0000313" key="4">
    <source>
        <dbReference type="EMBL" id="SVA42682.1"/>
    </source>
</evidence>
<dbReference type="Pfam" id="PF00293">
    <property type="entry name" value="NUDIX"/>
    <property type="match status" value="1"/>
</dbReference>
<dbReference type="GO" id="GO:0016787">
    <property type="term" value="F:hydrolase activity"/>
    <property type="evidence" value="ECO:0007669"/>
    <property type="project" value="UniProtKB-KW"/>
</dbReference>
<sequence length="260" mass="28119">VNSETEVPTGYDAGDYPPFAVTVDVAIFTIVSDALQVLLVERGEPPFLGSWALPGGFVLPDEDLDEAANRELLEETGVDPGTAHLEQLGTYGSPDRDPRMRVVTVAYWAILGDLSELHPAAGSDARDAGLVPVSKIETGGLKLAFDHATIIHKAIERARSKLEYTTLATAFCPPEFTISQLRRVYEAVWNTRLDPGNFHRKVKNTPDFVQPVGAYSDPGDEGGRPAEMYIPGPALMLDSPLDRGVPVPLRDSDAEGDPLL</sequence>
<evidence type="ECO:0000259" key="3">
    <source>
        <dbReference type="PROSITE" id="PS51462"/>
    </source>
</evidence>
<reference evidence="4" key="1">
    <citation type="submission" date="2018-05" db="EMBL/GenBank/DDBJ databases">
        <authorList>
            <person name="Lanie J.A."/>
            <person name="Ng W.-L."/>
            <person name="Kazmierczak K.M."/>
            <person name="Andrzejewski T.M."/>
            <person name="Davidsen T.M."/>
            <person name="Wayne K.J."/>
            <person name="Tettelin H."/>
            <person name="Glass J.I."/>
            <person name="Rusch D."/>
            <person name="Podicherti R."/>
            <person name="Tsui H.-C.T."/>
            <person name="Winkler M.E."/>
        </authorList>
    </citation>
    <scope>NUCLEOTIDE SEQUENCE</scope>
</reference>
<gene>
    <name evidence="4" type="ORF">METZ01_LOCUS95536</name>
</gene>
<dbReference type="Gene3D" id="1.10.10.10">
    <property type="entry name" value="Winged helix-like DNA-binding domain superfamily/Winged helix DNA-binding domain"/>
    <property type="match status" value="1"/>
</dbReference>
<evidence type="ECO:0000256" key="1">
    <source>
        <dbReference type="ARBA" id="ARBA00022801"/>
    </source>
</evidence>
<feature type="region of interest" description="Disordered" evidence="2">
    <location>
        <begin position="241"/>
        <end position="260"/>
    </location>
</feature>
<feature type="non-terminal residue" evidence="4">
    <location>
        <position position="1"/>
    </location>
</feature>
<dbReference type="PROSITE" id="PS51462">
    <property type="entry name" value="NUDIX"/>
    <property type="match status" value="1"/>
</dbReference>
<dbReference type="Pfam" id="PF21906">
    <property type="entry name" value="WHD_NrtR"/>
    <property type="match status" value="1"/>
</dbReference>
<keyword evidence="1" id="KW-0378">Hydrolase</keyword>
<name>A0A381VQW0_9ZZZZ</name>
<dbReference type="InterPro" id="IPR036388">
    <property type="entry name" value="WH-like_DNA-bd_sf"/>
</dbReference>
<dbReference type="InterPro" id="IPR020084">
    <property type="entry name" value="NUDIX_hydrolase_CS"/>
</dbReference>
<organism evidence="4">
    <name type="scientific">marine metagenome</name>
    <dbReference type="NCBI Taxonomy" id="408172"/>
    <lineage>
        <taxon>unclassified sequences</taxon>
        <taxon>metagenomes</taxon>
        <taxon>ecological metagenomes</taxon>
    </lineage>
</organism>
<accession>A0A381VQW0</accession>